<dbReference type="OMA" id="QTERWER"/>
<dbReference type="eggNOG" id="KOG4231">
    <property type="taxonomic scope" value="Eukaryota"/>
</dbReference>
<evidence type="ECO:0000256" key="4">
    <source>
        <dbReference type="PROSITE-ProRule" id="PRU01161"/>
    </source>
</evidence>
<evidence type="ECO:0000256" key="2">
    <source>
        <dbReference type="ARBA" id="ARBA00022963"/>
    </source>
</evidence>
<reference evidence="6 7" key="2">
    <citation type="journal article" date="2012" name="PLoS Pathog.">
        <title>Diverse lifestyles and strategies of plant pathogenesis encoded in the genomes of eighteen Dothideomycetes fungi.</title>
        <authorList>
            <person name="Ohm R.A."/>
            <person name="Feau N."/>
            <person name="Henrissat B."/>
            <person name="Schoch C.L."/>
            <person name="Horwitz B.A."/>
            <person name="Barry K.W."/>
            <person name="Condon B.J."/>
            <person name="Copeland A.C."/>
            <person name="Dhillon B."/>
            <person name="Glaser F."/>
            <person name="Hesse C.N."/>
            <person name="Kosti I."/>
            <person name="LaButti K."/>
            <person name="Lindquist E.A."/>
            <person name="Lucas S."/>
            <person name="Salamov A.A."/>
            <person name="Bradshaw R.E."/>
            <person name="Ciuffetti L."/>
            <person name="Hamelin R.C."/>
            <person name="Kema G.H.J."/>
            <person name="Lawrence C."/>
            <person name="Scott J.A."/>
            <person name="Spatafora J.W."/>
            <person name="Turgeon B.G."/>
            <person name="de Wit P.J.G.M."/>
            <person name="Zhong S."/>
            <person name="Goodwin S.B."/>
            <person name="Grigoriev I.V."/>
        </authorList>
    </citation>
    <scope>NUCLEOTIDE SEQUENCE [LARGE SCALE GENOMIC DNA]</scope>
    <source>
        <strain evidence="7">NZE10 / CBS 128990</strain>
    </source>
</reference>
<dbReference type="OrthoDB" id="3643842at2759"/>
<comment type="caution">
    <text evidence="4">Lacks conserved residue(s) required for the propagation of feature annotation.</text>
</comment>
<dbReference type="STRING" id="675120.N1PDP9"/>
<dbReference type="GO" id="GO:0016042">
    <property type="term" value="P:lipid catabolic process"/>
    <property type="evidence" value="ECO:0007669"/>
    <property type="project" value="UniProtKB-KW"/>
</dbReference>
<dbReference type="PANTHER" id="PTHR24185">
    <property type="entry name" value="CALCIUM-INDEPENDENT PHOSPHOLIPASE A2-GAMMA"/>
    <property type="match status" value="1"/>
</dbReference>
<gene>
    <name evidence="6" type="ORF">DOTSEDRAFT_136065</name>
</gene>
<sequence length="460" mass="52280">MLGRLQMTVAKAIEQYDIVGTQVFGHLRKLALMGLGRTRYGASRMNDALQIAMLEGVAAEVERSEHRKTPFPRLKVTARQYRLRNQNPEAAQTIVVSHGGNIKPEAYLFRSYDRPAPSASDGDRVLHRNHGPASEVAIWEAARATSAAPGYFSMLEIPEGRFEDGGLGENNPVGLAYEEVKQTSLRREPLLVLSIGTGEAPVETWKEDIPSRPLKQAVRMWRDLEQLQKQITDSEKTHSQFRGRLNDNNRKARGLHNGEHIHYYCFNVRNISNIRLDEWLPPTTGAITKQNMETAVAAYPQQKSVSKDLDECAQVLFQTRRVRAQTERWERFALHLTYCCREKDCEAVTFTSRKSLRKHAIDYHGFVWRIGCHDGHLGAHTGIYSCIWDHCGESKLSIFNDQEVFRTHLKEGLGFVAPVIMDSEDFERWLNRGRMSRDEAASRQHTGFSAKNVDVGHARS</sequence>
<dbReference type="Proteomes" id="UP000016933">
    <property type="component" value="Unassembled WGS sequence"/>
</dbReference>
<protein>
    <recommendedName>
        <fullName evidence="5">PNPLA domain-containing protein</fullName>
    </recommendedName>
</protein>
<keyword evidence="7" id="KW-1185">Reference proteome</keyword>
<dbReference type="GO" id="GO:0019369">
    <property type="term" value="P:arachidonate metabolic process"/>
    <property type="evidence" value="ECO:0007669"/>
    <property type="project" value="TreeGrafter"/>
</dbReference>
<organism evidence="6 7">
    <name type="scientific">Dothistroma septosporum (strain NZE10 / CBS 128990)</name>
    <name type="common">Red band needle blight fungus</name>
    <name type="synonym">Mycosphaerella pini</name>
    <dbReference type="NCBI Taxonomy" id="675120"/>
    <lineage>
        <taxon>Eukaryota</taxon>
        <taxon>Fungi</taxon>
        <taxon>Dikarya</taxon>
        <taxon>Ascomycota</taxon>
        <taxon>Pezizomycotina</taxon>
        <taxon>Dothideomycetes</taxon>
        <taxon>Dothideomycetidae</taxon>
        <taxon>Mycosphaerellales</taxon>
        <taxon>Mycosphaerellaceae</taxon>
        <taxon>Dothistroma</taxon>
    </lineage>
</organism>
<dbReference type="GO" id="GO:0047499">
    <property type="term" value="F:calcium-independent phospholipase A2 activity"/>
    <property type="evidence" value="ECO:0007669"/>
    <property type="project" value="TreeGrafter"/>
</dbReference>
<dbReference type="SUPFAM" id="SSF52151">
    <property type="entry name" value="FabD/lysophospholipase-like"/>
    <property type="match status" value="1"/>
</dbReference>
<dbReference type="HOGENOM" id="CLU_594766_0_0_1"/>
<evidence type="ECO:0000259" key="5">
    <source>
        <dbReference type="PROSITE" id="PS51635"/>
    </source>
</evidence>
<feature type="short sequence motif" description="DGA/G" evidence="4">
    <location>
        <begin position="164"/>
        <end position="166"/>
    </location>
</feature>
<name>N1PDP9_DOTSN</name>
<feature type="domain" description="PNPLA" evidence="5">
    <location>
        <begin position="1"/>
        <end position="177"/>
    </location>
</feature>
<dbReference type="Pfam" id="PF01734">
    <property type="entry name" value="Patatin"/>
    <property type="match status" value="1"/>
</dbReference>
<evidence type="ECO:0000313" key="6">
    <source>
        <dbReference type="EMBL" id="EME40713.1"/>
    </source>
</evidence>
<dbReference type="PROSITE" id="PS51635">
    <property type="entry name" value="PNPLA"/>
    <property type="match status" value="1"/>
</dbReference>
<proteinExistence type="predicted"/>
<keyword evidence="1" id="KW-0378">Hydrolase</keyword>
<dbReference type="GO" id="GO:0016020">
    <property type="term" value="C:membrane"/>
    <property type="evidence" value="ECO:0007669"/>
    <property type="project" value="TreeGrafter"/>
</dbReference>
<dbReference type="PANTHER" id="PTHR24185:SF1">
    <property type="entry name" value="CALCIUM-INDEPENDENT PHOSPHOLIPASE A2-GAMMA"/>
    <property type="match status" value="1"/>
</dbReference>
<dbReference type="GO" id="GO:0046486">
    <property type="term" value="P:glycerolipid metabolic process"/>
    <property type="evidence" value="ECO:0007669"/>
    <property type="project" value="UniProtKB-ARBA"/>
</dbReference>
<evidence type="ECO:0000256" key="3">
    <source>
        <dbReference type="ARBA" id="ARBA00023098"/>
    </source>
</evidence>
<accession>N1PDP9</accession>
<dbReference type="AlphaFoldDB" id="N1PDP9"/>
<evidence type="ECO:0000256" key="1">
    <source>
        <dbReference type="ARBA" id="ARBA00022801"/>
    </source>
</evidence>
<reference evidence="7" key="1">
    <citation type="journal article" date="2012" name="PLoS Genet.">
        <title>The genomes of the fungal plant pathogens Cladosporium fulvum and Dothistroma septosporum reveal adaptation to different hosts and lifestyles but also signatures of common ancestry.</title>
        <authorList>
            <person name="de Wit P.J.G.M."/>
            <person name="van der Burgt A."/>
            <person name="Oekmen B."/>
            <person name="Stergiopoulos I."/>
            <person name="Abd-Elsalam K.A."/>
            <person name="Aerts A.L."/>
            <person name="Bahkali A.H."/>
            <person name="Beenen H.G."/>
            <person name="Chettri P."/>
            <person name="Cox M.P."/>
            <person name="Datema E."/>
            <person name="de Vries R.P."/>
            <person name="Dhillon B."/>
            <person name="Ganley A.R."/>
            <person name="Griffiths S.A."/>
            <person name="Guo Y."/>
            <person name="Hamelin R.C."/>
            <person name="Henrissat B."/>
            <person name="Kabir M.S."/>
            <person name="Jashni M.K."/>
            <person name="Kema G."/>
            <person name="Klaubauf S."/>
            <person name="Lapidus A."/>
            <person name="Levasseur A."/>
            <person name="Lindquist E."/>
            <person name="Mehrabi R."/>
            <person name="Ohm R.A."/>
            <person name="Owen T.J."/>
            <person name="Salamov A."/>
            <person name="Schwelm A."/>
            <person name="Schijlen E."/>
            <person name="Sun H."/>
            <person name="van den Burg H.A."/>
            <person name="van Ham R.C.H.J."/>
            <person name="Zhang S."/>
            <person name="Goodwin S.B."/>
            <person name="Grigoriev I.V."/>
            <person name="Collemare J."/>
            <person name="Bradshaw R.E."/>
        </authorList>
    </citation>
    <scope>NUCLEOTIDE SEQUENCE [LARGE SCALE GENOMIC DNA]</scope>
    <source>
        <strain evidence="7">NZE10 / CBS 128990</strain>
    </source>
</reference>
<keyword evidence="2" id="KW-0442">Lipid degradation</keyword>
<dbReference type="InterPro" id="IPR016035">
    <property type="entry name" value="Acyl_Trfase/lysoPLipase"/>
</dbReference>
<keyword evidence="3" id="KW-0443">Lipid metabolism</keyword>
<evidence type="ECO:0000313" key="7">
    <source>
        <dbReference type="Proteomes" id="UP000016933"/>
    </source>
</evidence>
<dbReference type="InterPro" id="IPR002641">
    <property type="entry name" value="PNPLA_dom"/>
</dbReference>
<dbReference type="EMBL" id="KB446543">
    <property type="protein sequence ID" value="EME40713.1"/>
    <property type="molecule type" value="Genomic_DNA"/>
</dbReference>
<dbReference type="Gene3D" id="3.40.1090.10">
    <property type="entry name" value="Cytosolic phospholipase A2 catalytic domain"/>
    <property type="match status" value="1"/>
</dbReference>